<keyword evidence="6" id="KW-1185">Reference proteome</keyword>
<proteinExistence type="predicted"/>
<feature type="transmembrane region" description="Helical" evidence="3">
    <location>
        <begin position="583"/>
        <end position="603"/>
    </location>
</feature>
<dbReference type="RefSeq" id="WP_380189829.1">
    <property type="nucleotide sequence ID" value="NZ_JBHTBQ010000044.1"/>
</dbReference>
<dbReference type="Pfam" id="PF10145">
    <property type="entry name" value="PhageMin_Tail"/>
    <property type="match status" value="1"/>
</dbReference>
<organism evidence="5 6">
    <name type="scientific">Iodobacter arcticus</name>
    <dbReference type="NCBI Taxonomy" id="590593"/>
    <lineage>
        <taxon>Bacteria</taxon>
        <taxon>Pseudomonadati</taxon>
        <taxon>Pseudomonadota</taxon>
        <taxon>Betaproteobacteria</taxon>
        <taxon>Neisseriales</taxon>
        <taxon>Chitinibacteraceae</taxon>
        <taxon>Iodobacter</taxon>
    </lineage>
</organism>
<evidence type="ECO:0000256" key="1">
    <source>
        <dbReference type="ARBA" id="ARBA00022612"/>
    </source>
</evidence>
<reference evidence="6" key="1">
    <citation type="journal article" date="2019" name="Int. J. Syst. Evol. Microbiol.">
        <title>The Global Catalogue of Microorganisms (GCM) 10K type strain sequencing project: providing services to taxonomists for standard genome sequencing and annotation.</title>
        <authorList>
            <consortium name="The Broad Institute Genomics Platform"/>
            <consortium name="The Broad Institute Genome Sequencing Center for Infectious Disease"/>
            <person name="Wu L."/>
            <person name="Ma J."/>
        </authorList>
    </citation>
    <scope>NUCLEOTIDE SEQUENCE [LARGE SCALE GENOMIC DNA]</scope>
    <source>
        <strain evidence="6">CCUG 62945</strain>
    </source>
</reference>
<evidence type="ECO:0000256" key="3">
    <source>
        <dbReference type="SAM" id="Phobius"/>
    </source>
</evidence>
<keyword evidence="3" id="KW-0472">Membrane</keyword>
<gene>
    <name evidence="5" type="ORF">ACFQNF_19540</name>
</gene>
<dbReference type="NCBIfam" id="TIGR01760">
    <property type="entry name" value="tape_meas_TP901"/>
    <property type="match status" value="1"/>
</dbReference>
<comment type="caution">
    <text evidence="5">The sequence shown here is derived from an EMBL/GenBank/DDBJ whole genome shotgun (WGS) entry which is preliminary data.</text>
</comment>
<dbReference type="EMBL" id="JBHTBQ010000044">
    <property type="protein sequence ID" value="MFC7422056.1"/>
    <property type="molecule type" value="Genomic_DNA"/>
</dbReference>
<feature type="transmembrane region" description="Helical" evidence="3">
    <location>
        <begin position="615"/>
        <end position="639"/>
    </location>
</feature>
<dbReference type="Proteomes" id="UP001596473">
    <property type="component" value="Unassembled WGS sequence"/>
</dbReference>
<dbReference type="InterPro" id="IPR010090">
    <property type="entry name" value="Phage_tape_meas"/>
</dbReference>
<sequence>MSNDVSLAIKIGFDGSAVQKGMSRLSEQYRASLQEMQTTSGKLDSFGPMKRQTDEARKAWQAAQADVARLAREINNVDAPSKALTSQFAAAKKEAQGSKQAFKEQQLALEVLRRELQTAGVAAGNTNTSQAKLRAGISATTAVLSRLKTADSARDILGIRGNDEINAEINQAKAAYNALKETGLASTSELARAGLALTQQVGELKGELSGVPTVLDQIKEGAAGLIAAAAGIGLTIHQAILFESAMSDVKKVVDFDSPKGFIQLSRELKDLSREMPITAEGLARIAEAGGQMGTASEDIKGFVTVTAKMASAFKMLPEEAGKAVGELMNQFALSIPQVVKLGDTLNQLGNKTNATEKDIIAVLTRTGGMARQFGLTAEQVAALATTMLSLGKTPEIAATGINALLLKLQTGKTQSKEFQDALANIGLSSRQLATDIAANPQVALQKFLATIALLDKQTAAETLAQLFGAEYSDDLATLVGGLELYQKALTISEDKTASAGSMNREFAERIKTTEAQLQLAKNAITEAAIALGTVFLPAVVLAAKGVASMVQSIATLIENYPLLSAAAAVALSVLAGFTALRAIYAGVVIAITSMSASLTALGGASTAAGTGMATFAASMAAVAPQVIALTALLAASYWAGGKIAEMVLKESAALRDERAEIAQSLQIYKEFNALKTKLADAGAPAGAVDQVQQAKQAALADRSSYQQNLAAAQEYVNGAIALIQKLANERQRLSQLLKNLDQAVAAEEKKLAEETLRSQISAMEQVAQQRKTRLEAALNEERQYIERVKELHSKLADAKSANEDRLREIKRRGMSEEQQQGDILAQAKDKQNKAADLNARAQTAANQGRNKEAEKLAQLAQKEAEGAASLGERLKDNKQAYELVAKSGELIEQGIKAEIAANNVAAQIARYKAANEYAAYQRVLGLINDLTTQLTALTAEDKHITIKAEIDDAMKAIAQLQAEINGLKDKTVTVTLAQRNANQASSPAGLQGGGALAGYGGGDRIPALLEAGEFVLRKEAVRKYGSGLIWRLNQMNFDRGKLPRFALGGLVGGGLTAALASAPASANDSITVNLNLGGKTFVMQSERQQARQLVETLRFMDRGRVS</sequence>
<feature type="transmembrane region" description="Helical" evidence="3">
    <location>
        <begin position="527"/>
        <end position="547"/>
    </location>
</feature>
<feature type="coiled-coil region" evidence="2">
    <location>
        <begin position="943"/>
        <end position="970"/>
    </location>
</feature>
<keyword evidence="3" id="KW-1133">Transmembrane helix</keyword>
<keyword evidence="1" id="KW-1188">Viral release from host cell</keyword>
<evidence type="ECO:0000313" key="5">
    <source>
        <dbReference type="EMBL" id="MFC7422056.1"/>
    </source>
</evidence>
<evidence type="ECO:0000256" key="2">
    <source>
        <dbReference type="SAM" id="Coils"/>
    </source>
</evidence>
<evidence type="ECO:0000259" key="4">
    <source>
        <dbReference type="Pfam" id="PF10145"/>
    </source>
</evidence>
<feature type="domain" description="Phage tail tape measure protein" evidence="4">
    <location>
        <begin position="267"/>
        <end position="468"/>
    </location>
</feature>
<accession>A0ABW2R2B0</accession>
<feature type="coiled-coil region" evidence="2">
    <location>
        <begin position="719"/>
        <end position="794"/>
    </location>
</feature>
<feature type="transmembrane region" description="Helical" evidence="3">
    <location>
        <begin position="559"/>
        <end position="577"/>
    </location>
</feature>
<protein>
    <submittedName>
        <fullName evidence="5">Phage tail tape measure protein</fullName>
    </submittedName>
</protein>
<dbReference type="PANTHER" id="PTHR37813:SF1">
    <property type="entry name" value="FELS-2 PROPHAGE PROTEIN"/>
    <property type="match status" value="1"/>
</dbReference>
<name>A0ABW2R2B0_9NEIS</name>
<keyword evidence="2" id="KW-0175">Coiled coil</keyword>
<evidence type="ECO:0000313" key="6">
    <source>
        <dbReference type="Proteomes" id="UP001596473"/>
    </source>
</evidence>
<dbReference type="PANTHER" id="PTHR37813">
    <property type="entry name" value="FELS-2 PROPHAGE PROTEIN"/>
    <property type="match status" value="1"/>
</dbReference>
<keyword evidence="3" id="KW-0812">Transmembrane</keyword>
<feature type="coiled-coil region" evidence="2">
    <location>
        <begin position="827"/>
        <end position="870"/>
    </location>
</feature>